<sequence>MNQSEVIALLGKPDTAYVWPGEPAAQVLEYAMGFGAPDAARVFLEHDTVTGVTYNQ</sequence>
<keyword evidence="2" id="KW-1185">Reference proteome</keyword>
<dbReference type="KEGG" id="hsw:Hsw_1318"/>
<organism evidence="1 2">
    <name type="scientific">Hymenobacter swuensis DY53</name>
    <dbReference type="NCBI Taxonomy" id="1227739"/>
    <lineage>
        <taxon>Bacteria</taxon>
        <taxon>Pseudomonadati</taxon>
        <taxon>Bacteroidota</taxon>
        <taxon>Cytophagia</taxon>
        <taxon>Cytophagales</taxon>
        <taxon>Hymenobacteraceae</taxon>
        <taxon>Hymenobacter</taxon>
    </lineage>
</organism>
<gene>
    <name evidence="1" type="ORF">Hsw_1318</name>
</gene>
<name>W8EWJ2_9BACT</name>
<reference evidence="1 2" key="1">
    <citation type="submission" date="2014-01" db="EMBL/GenBank/DDBJ databases">
        <title>Complete genome sequence of ionizing-radiation resistance bacterium Hymenobacter swuensis DY53.</title>
        <authorList>
            <person name="Jung J.-H."/>
            <person name="Jeong S.-W."/>
            <person name="Joe M.-H."/>
            <person name="Cho y.-j."/>
            <person name="Kim M.-K."/>
            <person name="Lim S.-Y."/>
        </authorList>
    </citation>
    <scope>NUCLEOTIDE SEQUENCE [LARGE SCALE GENOMIC DNA]</scope>
    <source>
        <strain evidence="1 2">DY53</strain>
    </source>
</reference>
<dbReference type="HOGENOM" id="CLU_3008165_0_0_10"/>
<accession>W8EWJ2</accession>
<dbReference type="AlphaFoldDB" id="W8EWJ2"/>
<dbReference type="EMBL" id="CP007145">
    <property type="protein sequence ID" value="AHJ96913.1"/>
    <property type="molecule type" value="Genomic_DNA"/>
</dbReference>
<evidence type="ECO:0000313" key="2">
    <source>
        <dbReference type="Proteomes" id="UP000019423"/>
    </source>
</evidence>
<proteinExistence type="predicted"/>
<dbReference type="STRING" id="1227739.Hsw_1318"/>
<dbReference type="Proteomes" id="UP000019423">
    <property type="component" value="Chromosome"/>
</dbReference>
<protein>
    <submittedName>
        <fullName evidence="1">Uncharacterized protein</fullName>
    </submittedName>
</protein>
<evidence type="ECO:0000313" key="1">
    <source>
        <dbReference type="EMBL" id="AHJ96913.1"/>
    </source>
</evidence>